<dbReference type="InterPro" id="IPR035979">
    <property type="entry name" value="RBD_domain_sf"/>
</dbReference>
<feature type="region of interest" description="Disordered" evidence="4">
    <location>
        <begin position="484"/>
        <end position="538"/>
    </location>
</feature>
<name>A0A2N5T9M0_9BASI</name>
<evidence type="ECO:0000259" key="5">
    <source>
        <dbReference type="PROSITE" id="PS50102"/>
    </source>
</evidence>
<dbReference type="CDD" id="cd00590">
    <property type="entry name" value="RRM_SF"/>
    <property type="match status" value="1"/>
</dbReference>
<dbReference type="InterPro" id="IPR052462">
    <property type="entry name" value="SLIRP/GR-RBP-like"/>
</dbReference>
<feature type="compositionally biased region" description="Polar residues" evidence="4">
    <location>
        <begin position="289"/>
        <end position="309"/>
    </location>
</feature>
<reference evidence="6 7" key="1">
    <citation type="submission" date="2017-11" db="EMBL/GenBank/DDBJ databases">
        <title>De novo assembly and phasing of dikaryotic genomes from two isolates of Puccinia coronata f. sp. avenae, the causal agent of oat crown rust.</title>
        <authorList>
            <person name="Miller M.E."/>
            <person name="Zhang Y."/>
            <person name="Omidvar V."/>
            <person name="Sperschneider J."/>
            <person name="Schwessinger B."/>
            <person name="Raley C."/>
            <person name="Palmer J.M."/>
            <person name="Garnica D."/>
            <person name="Upadhyaya N."/>
            <person name="Rathjen J."/>
            <person name="Taylor J.M."/>
            <person name="Park R.F."/>
            <person name="Dodds P.N."/>
            <person name="Hirsch C.D."/>
            <person name="Kianian S.F."/>
            <person name="Figueroa M."/>
        </authorList>
    </citation>
    <scope>NUCLEOTIDE SEQUENCE [LARGE SCALE GENOMIC DNA]</scope>
    <source>
        <strain evidence="6">12SD80</strain>
    </source>
</reference>
<organism evidence="6 7">
    <name type="scientific">Puccinia coronata f. sp. avenae</name>
    <dbReference type="NCBI Taxonomy" id="200324"/>
    <lineage>
        <taxon>Eukaryota</taxon>
        <taxon>Fungi</taxon>
        <taxon>Dikarya</taxon>
        <taxon>Basidiomycota</taxon>
        <taxon>Pucciniomycotina</taxon>
        <taxon>Pucciniomycetes</taxon>
        <taxon>Pucciniales</taxon>
        <taxon>Pucciniaceae</taxon>
        <taxon>Puccinia</taxon>
    </lineage>
</organism>
<dbReference type="InterPro" id="IPR036053">
    <property type="entry name" value="PABP-dom"/>
</dbReference>
<proteinExistence type="inferred from homology"/>
<dbReference type="Pfam" id="PF00658">
    <property type="entry name" value="MLLE"/>
    <property type="match status" value="1"/>
</dbReference>
<dbReference type="Gene3D" id="3.30.70.330">
    <property type="match status" value="2"/>
</dbReference>
<feature type="compositionally biased region" description="Low complexity" evidence="4">
    <location>
        <begin position="277"/>
        <end position="288"/>
    </location>
</feature>
<dbReference type="FunFam" id="3.30.70.330:FF:002275">
    <property type="match status" value="1"/>
</dbReference>
<feature type="region of interest" description="Disordered" evidence="4">
    <location>
        <begin position="190"/>
        <end position="209"/>
    </location>
</feature>
<accession>A0A2N5T9M0</accession>
<evidence type="ECO:0000313" key="6">
    <source>
        <dbReference type="EMBL" id="PLW22201.1"/>
    </source>
</evidence>
<dbReference type="PANTHER" id="PTHR48027">
    <property type="entry name" value="HETEROGENEOUS NUCLEAR RIBONUCLEOPROTEIN 87F-RELATED"/>
    <property type="match status" value="1"/>
</dbReference>
<evidence type="ECO:0000256" key="1">
    <source>
        <dbReference type="ARBA" id="ARBA00008557"/>
    </source>
</evidence>
<dbReference type="GO" id="GO:0003723">
    <property type="term" value="F:RNA binding"/>
    <property type="evidence" value="ECO:0007669"/>
    <property type="project" value="UniProtKB-UniRule"/>
</dbReference>
<dbReference type="Pfam" id="PF00076">
    <property type="entry name" value="RRM_1"/>
    <property type="match status" value="2"/>
</dbReference>
<gene>
    <name evidence="6" type="ORF">PCASD_18930</name>
</gene>
<comment type="caution">
    <text evidence="6">The sequence shown here is derived from an EMBL/GenBank/DDBJ whole genome shotgun (WGS) entry which is preliminary data.</text>
</comment>
<evidence type="ECO:0000256" key="2">
    <source>
        <dbReference type="ARBA" id="ARBA00022884"/>
    </source>
</evidence>
<dbReference type="SMART" id="SM00360">
    <property type="entry name" value="RRM"/>
    <property type="match status" value="3"/>
</dbReference>
<dbReference type="AlphaFoldDB" id="A0A2N5T9M0"/>
<feature type="region of interest" description="Disordered" evidence="4">
    <location>
        <begin position="241"/>
        <end position="261"/>
    </location>
</feature>
<dbReference type="EMBL" id="PGCI01000672">
    <property type="protein sequence ID" value="PLW22201.1"/>
    <property type="molecule type" value="Genomic_DNA"/>
</dbReference>
<feature type="compositionally biased region" description="Polar residues" evidence="4">
    <location>
        <begin position="636"/>
        <end position="649"/>
    </location>
</feature>
<dbReference type="SUPFAM" id="SSF54928">
    <property type="entry name" value="RNA-binding domain, RBD"/>
    <property type="match status" value="2"/>
</dbReference>
<feature type="region of interest" description="Disordered" evidence="4">
    <location>
        <begin position="273"/>
        <end position="321"/>
    </location>
</feature>
<feature type="domain" description="RRM" evidence="5">
    <location>
        <begin position="110"/>
        <end position="191"/>
    </location>
</feature>
<dbReference type="Gene3D" id="1.10.1900.10">
    <property type="entry name" value="c-terminal domain of poly(a) binding protein"/>
    <property type="match status" value="1"/>
</dbReference>
<dbReference type="InterPro" id="IPR012677">
    <property type="entry name" value="Nucleotide-bd_a/b_plait_sf"/>
</dbReference>
<feature type="domain" description="RRM" evidence="5">
    <location>
        <begin position="329"/>
        <end position="425"/>
    </location>
</feature>
<dbReference type="InterPro" id="IPR000504">
    <property type="entry name" value="RRM_dom"/>
</dbReference>
<feature type="region of interest" description="Disordered" evidence="4">
    <location>
        <begin position="424"/>
        <end position="445"/>
    </location>
</feature>
<comment type="similarity">
    <text evidence="1">Belongs to the polyadenylate-binding protein type-1 family.</text>
</comment>
<feature type="compositionally biased region" description="Basic and acidic residues" evidence="4">
    <location>
        <begin position="432"/>
        <end position="442"/>
    </location>
</feature>
<evidence type="ECO:0000256" key="3">
    <source>
        <dbReference type="PROSITE-ProRule" id="PRU00176"/>
    </source>
</evidence>
<protein>
    <recommendedName>
        <fullName evidence="5">RRM domain-containing protein</fullName>
    </recommendedName>
</protein>
<dbReference type="Proteomes" id="UP000235392">
    <property type="component" value="Unassembled WGS sequence"/>
</dbReference>
<keyword evidence="2 3" id="KW-0694">RNA-binding</keyword>
<sequence length="792" mass="84568">MDTQETQYQTQTTGSPFLSQPLLHITRLPIQVADQDIISVLHECLRARLTIPRTEHHSGPLLSGTVEFDKLENAEKAYATLHNCYLSQHDCYLQLSHTSDPGADPKPSARPRLVKFLPPDASPGRLFSIFRPFGPIYRVALNYHHTPDGLPFFSGTAVIEFYTESQAALAQTEMHCSELDRHTIAVEEYDDRRDRSGRGMAMITSPHHSSSKWAQAAPFVPLTPSASLDYNNNNNTAAAHFARRPSQQSELSSADGHHPQVSRWANAQNQHQPYLLNPNTTSSPAASPVTSKWASPQTPQVSGPTSPDSSAAAGGGGGGVGGQKQVDPCNLFIKGLSPEVESGDLFHAFKQFGTIVSARVMKNEATGVSKQFGFVSFTTELATSNALKAMNGATIGLSPNRIVVRLHELKKIKDGRPVKIVPTAPSSPLHPDFTDHHSHQAHEPPVSLLAKLQASDPPAQINVGEQQTTQQHHAALGEPIDPQATVGAHTSAAGKESGLTVQTGGGSRLSSTLGSPTSSVSVSASVSGGGGGGSATERERMAAAVGRLQEGSAADVLSQLVELLMALPARDRKLCLFNPQVLATKVAEAREIIDTPDELVPRTSQAGPPVTASNLALVNSTPARSAGERVVPVPPSSTKAVMGSSTQEDSVPPSPSTATEITSLAELGKLPVAEIVALMMGEEEEEEKQGGLRRMVSSGILPKQTAEWLAKKRETEAWLDAKILPLASVHQQKQKVGERLFKLVKSFGLRNAPKITVDLLDSIPLRPLALLMALFPDALRLKVAPPPPPSAE</sequence>
<dbReference type="PROSITE" id="PS50102">
    <property type="entry name" value="RRM"/>
    <property type="match status" value="2"/>
</dbReference>
<dbReference type="InterPro" id="IPR002004">
    <property type="entry name" value="PABP_HYD_C"/>
</dbReference>
<dbReference type="SUPFAM" id="SSF63570">
    <property type="entry name" value="PABC (PABP) domain"/>
    <property type="match status" value="1"/>
</dbReference>
<evidence type="ECO:0000256" key="4">
    <source>
        <dbReference type="SAM" id="MobiDB-lite"/>
    </source>
</evidence>
<feature type="region of interest" description="Disordered" evidence="4">
    <location>
        <begin position="626"/>
        <end position="657"/>
    </location>
</feature>
<feature type="compositionally biased region" description="Low complexity" evidence="4">
    <location>
        <begin position="508"/>
        <end position="526"/>
    </location>
</feature>
<evidence type="ECO:0000313" key="7">
    <source>
        <dbReference type="Proteomes" id="UP000235392"/>
    </source>
</evidence>